<dbReference type="EMBL" id="JAHJDP010000109">
    <property type="protein sequence ID" value="MBU2693066.1"/>
    <property type="molecule type" value="Genomic_DNA"/>
</dbReference>
<gene>
    <name evidence="3" type="ORF">KJ970_19290</name>
</gene>
<dbReference type="Proteomes" id="UP000777784">
    <property type="component" value="Unassembled WGS sequence"/>
</dbReference>
<name>A0A948RZ46_UNCEI</name>
<protein>
    <submittedName>
        <fullName evidence="3">Right-handed parallel beta-helix repeat-containing protein</fullName>
    </submittedName>
</protein>
<evidence type="ECO:0000256" key="1">
    <source>
        <dbReference type="SAM" id="SignalP"/>
    </source>
</evidence>
<dbReference type="InterPro" id="IPR012334">
    <property type="entry name" value="Pectin_lyas_fold"/>
</dbReference>
<evidence type="ECO:0000313" key="3">
    <source>
        <dbReference type="EMBL" id="MBU2693066.1"/>
    </source>
</evidence>
<dbReference type="InterPro" id="IPR039448">
    <property type="entry name" value="Beta_helix"/>
</dbReference>
<proteinExistence type="predicted"/>
<dbReference type="Pfam" id="PF13229">
    <property type="entry name" value="Beta_helix"/>
    <property type="match status" value="1"/>
</dbReference>
<organism evidence="3 4">
    <name type="scientific">Eiseniibacteriota bacterium</name>
    <dbReference type="NCBI Taxonomy" id="2212470"/>
    <lineage>
        <taxon>Bacteria</taxon>
        <taxon>Candidatus Eiseniibacteriota</taxon>
    </lineage>
</organism>
<reference evidence="3" key="1">
    <citation type="submission" date="2021-05" db="EMBL/GenBank/DDBJ databases">
        <title>Energy efficiency and biological interactions define the core microbiome of deep oligotrophic groundwater.</title>
        <authorList>
            <person name="Mehrshad M."/>
            <person name="Lopez-Fernandez M."/>
            <person name="Bell E."/>
            <person name="Bernier-Latmani R."/>
            <person name="Bertilsson S."/>
            <person name="Dopson M."/>
        </authorList>
    </citation>
    <scope>NUCLEOTIDE SEQUENCE</scope>
    <source>
        <strain evidence="3">Modern_marine.mb.64</strain>
    </source>
</reference>
<feature type="domain" description="Right handed beta helix" evidence="2">
    <location>
        <begin position="140"/>
        <end position="310"/>
    </location>
</feature>
<keyword evidence="1" id="KW-0732">Signal</keyword>
<feature type="chain" id="PRO_5038083192" evidence="1">
    <location>
        <begin position="23"/>
        <end position="438"/>
    </location>
</feature>
<dbReference type="Gene3D" id="2.160.20.10">
    <property type="entry name" value="Single-stranded right-handed beta-helix, Pectin lyase-like"/>
    <property type="match status" value="1"/>
</dbReference>
<comment type="caution">
    <text evidence="3">The sequence shown here is derived from an EMBL/GenBank/DDBJ whole genome shotgun (WGS) entry which is preliminary data.</text>
</comment>
<dbReference type="AlphaFoldDB" id="A0A948RZ46"/>
<dbReference type="InterPro" id="IPR011050">
    <property type="entry name" value="Pectin_lyase_fold/virulence"/>
</dbReference>
<sequence>MKRMLICCIALLLAGASMFESADARDWYVSAATGKGKAGTIEKPAKDLGNIISLLADGDRIFIAEGTYPGRGENGHDGITVPVEIYGGWDANFKQRDPWGAHRTILSGSNKSANWDGGYRLSIDLSKWRKNAEHRIVVDGIIVDNGDRNRYATEAQNKIIRSANPKNGEMPTPESGGISVAPWKLGDAVIRNCIVMNTAPTDGAFSIWGHQSSEMVIENNLAINNTGNGFSLHTSWHPREGQDIPIFTFKNNTSLFNEKHDAMATYGGAALKLESDTQVTATDCVFAFNDYYGVDNAKRAQGVILSANAFAGNLRADYLEFDTKMNLDVLEDEAENLDEAEENVAAEFQIPIPADWTAKYAARVVIDRNAAEADVQAIGGWENSVRSILGLNLQGTDLKIDTDVWLPRLGLEDGIKAGSSKYATLYGCQNPGVSGPID</sequence>
<evidence type="ECO:0000259" key="2">
    <source>
        <dbReference type="Pfam" id="PF13229"/>
    </source>
</evidence>
<feature type="signal peptide" evidence="1">
    <location>
        <begin position="1"/>
        <end position="22"/>
    </location>
</feature>
<accession>A0A948RZ46</accession>
<evidence type="ECO:0000313" key="4">
    <source>
        <dbReference type="Proteomes" id="UP000777784"/>
    </source>
</evidence>
<dbReference type="SUPFAM" id="SSF51126">
    <property type="entry name" value="Pectin lyase-like"/>
    <property type="match status" value="1"/>
</dbReference>